<proteinExistence type="inferred from homology"/>
<comment type="catalytic activity">
    <reaction evidence="13 14">
        <text>2,5-diamino-6-hydroxy-4-(5-phosphoribosylamino)-pyrimidine + H2O + H(+) = 5-amino-6-(5-phospho-D-ribosylamino)uracil + NH4(+)</text>
        <dbReference type="Rhea" id="RHEA:21868"/>
        <dbReference type="ChEBI" id="CHEBI:15377"/>
        <dbReference type="ChEBI" id="CHEBI:15378"/>
        <dbReference type="ChEBI" id="CHEBI:28938"/>
        <dbReference type="ChEBI" id="CHEBI:58453"/>
        <dbReference type="ChEBI" id="CHEBI:58614"/>
        <dbReference type="EC" id="3.5.4.26"/>
    </reaction>
</comment>
<keyword evidence="6 14" id="KW-0686">Riboflavin biosynthesis</keyword>
<evidence type="ECO:0000259" key="15">
    <source>
        <dbReference type="PROSITE" id="PS51747"/>
    </source>
</evidence>
<dbReference type="Proteomes" id="UP001164803">
    <property type="component" value="Chromosome"/>
</dbReference>
<comment type="catalytic activity">
    <reaction evidence="12 14">
        <text>5-amino-6-(5-phospho-D-ribitylamino)uracil + NADP(+) = 5-amino-6-(5-phospho-D-ribosylamino)uracil + NADPH + H(+)</text>
        <dbReference type="Rhea" id="RHEA:17845"/>
        <dbReference type="ChEBI" id="CHEBI:15378"/>
        <dbReference type="ChEBI" id="CHEBI:57783"/>
        <dbReference type="ChEBI" id="CHEBI:58349"/>
        <dbReference type="ChEBI" id="CHEBI:58421"/>
        <dbReference type="ChEBI" id="CHEBI:58453"/>
        <dbReference type="EC" id="1.1.1.193"/>
    </reaction>
</comment>
<keyword evidence="17" id="KW-1185">Reference proteome</keyword>
<dbReference type="InterPro" id="IPR002125">
    <property type="entry name" value="CMP_dCMP_dom"/>
</dbReference>
<evidence type="ECO:0000256" key="10">
    <source>
        <dbReference type="ARBA" id="ARBA00023002"/>
    </source>
</evidence>
<evidence type="ECO:0000256" key="9">
    <source>
        <dbReference type="ARBA" id="ARBA00022857"/>
    </source>
</evidence>
<evidence type="ECO:0000256" key="8">
    <source>
        <dbReference type="ARBA" id="ARBA00022833"/>
    </source>
</evidence>
<dbReference type="NCBIfam" id="TIGR00227">
    <property type="entry name" value="ribD_Cterm"/>
    <property type="match status" value="1"/>
</dbReference>
<dbReference type="EC" id="1.1.1.193" evidence="14"/>
<dbReference type="PROSITE" id="PS51747">
    <property type="entry name" value="CYT_DCMP_DEAMINASES_2"/>
    <property type="match status" value="1"/>
</dbReference>
<evidence type="ECO:0000256" key="1">
    <source>
        <dbReference type="ARBA" id="ARBA00002151"/>
    </source>
</evidence>
<comment type="function">
    <text evidence="1 14">Converts 2,5-diamino-6-(ribosylamino)-4(3h)-pyrimidinone 5'-phosphate into 5-amino-6-(ribosylamino)-2,4(1h,3h)-pyrimidinedione 5'-phosphate.</text>
</comment>
<dbReference type="EMBL" id="CP104064">
    <property type="protein sequence ID" value="WAH37879.1"/>
    <property type="molecule type" value="Genomic_DNA"/>
</dbReference>
<dbReference type="InterPro" id="IPR050765">
    <property type="entry name" value="Riboflavin_Biosynth_HTPR"/>
</dbReference>
<evidence type="ECO:0000313" key="17">
    <source>
        <dbReference type="Proteomes" id="UP001164803"/>
    </source>
</evidence>
<comment type="similarity">
    <text evidence="4 14">In the N-terminal section; belongs to the cytidine and deoxycytidylate deaminase family.</text>
</comment>
<protein>
    <recommendedName>
        <fullName evidence="14">Riboflavin biosynthesis protein RibD</fullName>
    </recommendedName>
    <domain>
        <recommendedName>
            <fullName evidence="14">Diaminohydroxyphosphoribosylaminopyrimidine deaminase</fullName>
            <shortName evidence="14">DRAP deaminase</shortName>
            <ecNumber evidence="14">3.5.4.26</ecNumber>
        </recommendedName>
        <alternativeName>
            <fullName evidence="14">Riboflavin-specific deaminase</fullName>
        </alternativeName>
    </domain>
    <domain>
        <recommendedName>
            <fullName evidence="14">5-amino-6-(5-phosphoribosylamino)uracil reductase</fullName>
            <ecNumber evidence="14">1.1.1.193</ecNumber>
        </recommendedName>
        <alternativeName>
            <fullName evidence="14">HTP reductase</fullName>
        </alternativeName>
    </domain>
</protein>
<dbReference type="InterPro" id="IPR011549">
    <property type="entry name" value="RibD_C"/>
</dbReference>
<dbReference type="PANTHER" id="PTHR38011">
    <property type="entry name" value="DIHYDROFOLATE REDUCTASE FAMILY PROTEIN (AFU_ORTHOLOGUE AFUA_8G06820)"/>
    <property type="match status" value="1"/>
</dbReference>
<evidence type="ECO:0000256" key="11">
    <source>
        <dbReference type="ARBA" id="ARBA00023268"/>
    </source>
</evidence>
<evidence type="ECO:0000256" key="12">
    <source>
        <dbReference type="ARBA" id="ARBA00049861"/>
    </source>
</evidence>
<dbReference type="InterPro" id="IPR016193">
    <property type="entry name" value="Cytidine_deaminase-like"/>
</dbReference>
<dbReference type="Pfam" id="PF00383">
    <property type="entry name" value="dCMP_cyt_deam_1"/>
    <property type="match status" value="1"/>
</dbReference>
<organism evidence="16 17">
    <name type="scientific">Alicyclobacillus dauci</name>
    <dbReference type="NCBI Taxonomy" id="1475485"/>
    <lineage>
        <taxon>Bacteria</taxon>
        <taxon>Bacillati</taxon>
        <taxon>Bacillota</taxon>
        <taxon>Bacilli</taxon>
        <taxon>Bacillales</taxon>
        <taxon>Alicyclobacillaceae</taxon>
        <taxon>Alicyclobacillus</taxon>
    </lineage>
</organism>
<evidence type="ECO:0000256" key="14">
    <source>
        <dbReference type="PIRNR" id="PIRNR006769"/>
    </source>
</evidence>
<evidence type="ECO:0000256" key="2">
    <source>
        <dbReference type="ARBA" id="ARBA00004882"/>
    </source>
</evidence>
<keyword evidence="14 16" id="KW-0378">Hydrolase</keyword>
<dbReference type="RefSeq" id="WP_268045411.1">
    <property type="nucleotide sequence ID" value="NZ_CP104064.1"/>
</dbReference>
<gene>
    <name evidence="16" type="primary">ribD</name>
    <name evidence="16" type="ORF">NZD86_05090</name>
</gene>
<keyword evidence="10 14" id="KW-0560">Oxidoreductase</keyword>
<comment type="pathway">
    <text evidence="2 14">Cofactor biosynthesis; riboflavin biosynthesis; 5-amino-6-(D-ribitylamino)uracil from GTP: step 2/4.</text>
</comment>
<dbReference type="SUPFAM" id="SSF53927">
    <property type="entry name" value="Cytidine deaminase-like"/>
    <property type="match status" value="1"/>
</dbReference>
<sequence>MGIDEWFMQMALDIARVSVGQTSPNPNVGAVVVKDGRVVGQGAHLYAGGPHAEVHALRMAGEGAQGATIYVTLEPCNHHGRTPPCTEAIIAAGIRRVVIASVDHDPRTAHGGISRLQDAGLDVTVGILEEQANRMNRVFFHRIDTGRPLVVYKAATTLSGHVAANSGHSRYVTGDAARADVQRMRLEHPSIAVGVQTVLADDPRLTVRGEDGAASERQPVRVVFDSVLRTPTNAAMFREPGQTLILSTAEGVASRPHEADKLRATAGVEVVAITATDGRINLVEAMQFLGARGFNSMLLEGGPTLAASFFAERLVDEVRMYVAPKLLANGLPALQGVETSDMGQAIRLSNAVWQQIGEDLRLDATVLYTDEAVFRGSR</sequence>
<dbReference type="InterPro" id="IPR002734">
    <property type="entry name" value="RibDG_C"/>
</dbReference>
<dbReference type="NCBIfam" id="TIGR00326">
    <property type="entry name" value="eubact_ribD"/>
    <property type="match status" value="1"/>
</dbReference>
<keyword evidence="9 14" id="KW-0521">NADP</keyword>
<keyword evidence="7 14" id="KW-0479">Metal-binding</keyword>
<reference evidence="16" key="1">
    <citation type="submission" date="2022-08" db="EMBL/GenBank/DDBJ databases">
        <title>Alicyclobacillus dauci DSM2870, complete genome.</title>
        <authorList>
            <person name="Wang Q."/>
            <person name="Cai R."/>
            <person name="Wang Z."/>
        </authorList>
    </citation>
    <scope>NUCLEOTIDE SEQUENCE</scope>
    <source>
        <strain evidence="16">DSM 28700</strain>
    </source>
</reference>
<keyword evidence="8 14" id="KW-0862">Zinc</keyword>
<evidence type="ECO:0000256" key="5">
    <source>
        <dbReference type="ARBA" id="ARBA00007417"/>
    </source>
</evidence>
<dbReference type="Pfam" id="PF01872">
    <property type="entry name" value="RibD_C"/>
    <property type="match status" value="1"/>
</dbReference>
<dbReference type="PIRSF" id="PIRSF006769">
    <property type="entry name" value="RibD"/>
    <property type="match status" value="1"/>
</dbReference>
<dbReference type="PANTHER" id="PTHR38011:SF7">
    <property type="entry name" value="2,5-DIAMINO-6-RIBOSYLAMINO-4(3H)-PYRIMIDINONE 5'-PHOSPHATE REDUCTASE"/>
    <property type="match status" value="1"/>
</dbReference>
<evidence type="ECO:0000256" key="7">
    <source>
        <dbReference type="ARBA" id="ARBA00022723"/>
    </source>
</evidence>
<dbReference type="InterPro" id="IPR016192">
    <property type="entry name" value="APOBEC/CMP_deaminase_Zn-bd"/>
</dbReference>
<feature type="domain" description="CMP/dCMP-type deaminase" evidence="15">
    <location>
        <begin position="2"/>
        <end position="124"/>
    </location>
</feature>
<dbReference type="CDD" id="cd01284">
    <property type="entry name" value="Riboflavin_deaminase-reductase"/>
    <property type="match status" value="1"/>
</dbReference>
<dbReference type="Gene3D" id="3.40.430.10">
    <property type="entry name" value="Dihydrofolate Reductase, subunit A"/>
    <property type="match status" value="1"/>
</dbReference>
<dbReference type="GO" id="GO:0008703">
    <property type="term" value="F:5-amino-6-(5-phosphoribosylamino)uracil reductase activity"/>
    <property type="evidence" value="ECO:0007669"/>
    <property type="project" value="UniProtKB-EC"/>
</dbReference>
<evidence type="ECO:0000256" key="4">
    <source>
        <dbReference type="ARBA" id="ARBA00005259"/>
    </source>
</evidence>
<evidence type="ECO:0000256" key="6">
    <source>
        <dbReference type="ARBA" id="ARBA00022619"/>
    </source>
</evidence>
<dbReference type="PROSITE" id="PS00903">
    <property type="entry name" value="CYT_DCMP_DEAMINASES_1"/>
    <property type="match status" value="1"/>
</dbReference>
<evidence type="ECO:0000256" key="13">
    <source>
        <dbReference type="ARBA" id="ARBA00049886"/>
    </source>
</evidence>
<evidence type="ECO:0000256" key="3">
    <source>
        <dbReference type="ARBA" id="ARBA00004910"/>
    </source>
</evidence>
<dbReference type="SUPFAM" id="SSF53597">
    <property type="entry name" value="Dihydrofolate reductase-like"/>
    <property type="match status" value="1"/>
</dbReference>
<comment type="pathway">
    <text evidence="3 14">Cofactor biosynthesis; riboflavin biosynthesis; 5-amino-6-(D-ribitylamino)uracil from GTP: step 3/4.</text>
</comment>
<dbReference type="InterPro" id="IPR024072">
    <property type="entry name" value="DHFR-like_dom_sf"/>
</dbReference>
<comment type="cofactor">
    <cofactor evidence="14">
        <name>Zn(2+)</name>
        <dbReference type="ChEBI" id="CHEBI:29105"/>
    </cofactor>
    <text evidence="14">Binds 1 zinc ion.</text>
</comment>
<accession>A0ABY6Z4T7</accession>
<evidence type="ECO:0000313" key="16">
    <source>
        <dbReference type="EMBL" id="WAH37879.1"/>
    </source>
</evidence>
<dbReference type="EC" id="3.5.4.26" evidence="14"/>
<dbReference type="InterPro" id="IPR004794">
    <property type="entry name" value="Eubact_RibD"/>
</dbReference>
<comment type="similarity">
    <text evidence="5 14">In the C-terminal section; belongs to the HTP reductase family.</text>
</comment>
<keyword evidence="11" id="KW-0511">Multifunctional enzyme</keyword>
<name>A0ABY6Z4T7_9BACL</name>
<dbReference type="GO" id="GO:0008835">
    <property type="term" value="F:diaminohydroxyphosphoribosylaminopyrimidine deaminase activity"/>
    <property type="evidence" value="ECO:0007669"/>
    <property type="project" value="UniProtKB-EC"/>
</dbReference>
<dbReference type="Gene3D" id="3.40.140.10">
    <property type="entry name" value="Cytidine Deaminase, domain 2"/>
    <property type="match status" value="1"/>
</dbReference>